<protein>
    <recommendedName>
        <fullName evidence="5">MYND-type domain-containing protein</fullName>
    </recommendedName>
</protein>
<dbReference type="InterPro" id="IPR002893">
    <property type="entry name" value="Znf_MYND"/>
</dbReference>
<evidence type="ECO:0000313" key="7">
    <source>
        <dbReference type="Proteomes" id="UP001445076"/>
    </source>
</evidence>
<dbReference type="PANTHER" id="PTHR12298">
    <property type="entry name" value="PCDC2 PROGRAMMED CELL DEATH PROTEIN 2 -RELATED"/>
    <property type="match status" value="1"/>
</dbReference>
<keyword evidence="3" id="KW-0862">Zinc</keyword>
<sequence>AEEGRDVVVELGFIQNTPAWKLRSKFFPSKVGGYPAWLALKNLPTNEELSCHICSKPLVFLCQIYAPFHDRDYCFHRMVFVFVCRDPDCYRENDASNIRVFRCQLARENEFYPNEPAKDTDLGSESPGAGDFNNLCRICGALGPKTCGGCKVARYCSKDHQALDWKSGHKAECKNPENISKVSCSGHAKFLFPEFEIELEPEELEAAKEKSEEEVMKDYEELLRSGQVTHQNDEDSDTENDLINMATQETDKQFQKFRMRIKDYPDQIVRYDRGHEPLWVSSSNKPADIPPCPSCGQPRQFEFQVMPQLLVHLKVDNPGKSIDWGTVLVYSCKESCQQDRNYIEELAYKQDYSPISQVMKNHPCAAAS</sequence>
<reference evidence="6" key="2">
    <citation type="submission" date="2024-01" db="EMBL/GenBank/DDBJ databases">
        <authorList>
            <person name="He J."/>
            <person name="Wang M."/>
            <person name="Zheng J."/>
            <person name="Liu Z."/>
        </authorList>
    </citation>
    <scope>NUCLEOTIDE SEQUENCE</scope>
    <source>
        <strain evidence="6">ZL_2023a</strain>
        <tissue evidence="6">Muscle</tissue>
    </source>
</reference>
<evidence type="ECO:0000256" key="4">
    <source>
        <dbReference type="PROSITE-ProRule" id="PRU00134"/>
    </source>
</evidence>
<comment type="caution">
    <text evidence="6">The sequence shown here is derived from an EMBL/GenBank/DDBJ whole genome shotgun (WGS) entry which is preliminary data.</text>
</comment>
<evidence type="ECO:0000256" key="2">
    <source>
        <dbReference type="ARBA" id="ARBA00022771"/>
    </source>
</evidence>
<dbReference type="PROSITE" id="PS01360">
    <property type="entry name" value="ZF_MYND_1"/>
    <property type="match status" value="1"/>
</dbReference>
<dbReference type="EMBL" id="JARKIK010000050">
    <property type="protein sequence ID" value="KAK8734459.1"/>
    <property type="molecule type" value="Genomic_DNA"/>
</dbReference>
<dbReference type="SUPFAM" id="SSF144232">
    <property type="entry name" value="HIT/MYND zinc finger-like"/>
    <property type="match status" value="1"/>
</dbReference>
<keyword evidence="7" id="KW-1185">Reference proteome</keyword>
<evidence type="ECO:0000256" key="3">
    <source>
        <dbReference type="ARBA" id="ARBA00022833"/>
    </source>
</evidence>
<dbReference type="GO" id="GO:0008270">
    <property type="term" value="F:zinc ion binding"/>
    <property type="evidence" value="ECO:0007669"/>
    <property type="project" value="UniProtKB-KW"/>
</dbReference>
<dbReference type="Pfam" id="PF01753">
    <property type="entry name" value="zf-MYND"/>
    <property type="match status" value="1"/>
</dbReference>
<proteinExistence type="predicted"/>
<dbReference type="GO" id="GO:0005737">
    <property type="term" value="C:cytoplasm"/>
    <property type="evidence" value="ECO:0007669"/>
    <property type="project" value="InterPro"/>
</dbReference>
<evidence type="ECO:0000256" key="1">
    <source>
        <dbReference type="ARBA" id="ARBA00022723"/>
    </source>
</evidence>
<gene>
    <name evidence="6" type="ORF">OTU49_005818</name>
</gene>
<dbReference type="Proteomes" id="UP001445076">
    <property type="component" value="Unassembled WGS sequence"/>
</dbReference>
<dbReference type="PROSITE" id="PS50865">
    <property type="entry name" value="ZF_MYND_2"/>
    <property type="match status" value="1"/>
</dbReference>
<dbReference type="GO" id="GO:0005634">
    <property type="term" value="C:nucleus"/>
    <property type="evidence" value="ECO:0007669"/>
    <property type="project" value="TreeGrafter"/>
</dbReference>
<keyword evidence="1" id="KW-0479">Metal-binding</keyword>
<dbReference type="AlphaFoldDB" id="A0AAW0X8S4"/>
<dbReference type="Gene3D" id="6.10.140.2220">
    <property type="match status" value="1"/>
</dbReference>
<dbReference type="PANTHER" id="PTHR12298:SF4">
    <property type="entry name" value="PROGRAMMED CELL DEATH PROTEIN 2"/>
    <property type="match status" value="1"/>
</dbReference>
<reference evidence="6 7" key="1">
    <citation type="journal article" date="2024" name="BMC Genomics">
        <title>Genome assembly of redclaw crayfish (Cherax quadricarinatus) provides insights into its immune adaptation and hypoxia tolerance.</title>
        <authorList>
            <person name="Liu Z."/>
            <person name="Zheng J."/>
            <person name="Li H."/>
            <person name="Fang K."/>
            <person name="Wang S."/>
            <person name="He J."/>
            <person name="Zhou D."/>
            <person name="Weng S."/>
            <person name="Chi M."/>
            <person name="Gu Z."/>
            <person name="He J."/>
            <person name="Li F."/>
            <person name="Wang M."/>
        </authorList>
    </citation>
    <scope>NUCLEOTIDE SEQUENCE [LARGE SCALE GENOMIC DNA]</scope>
    <source>
        <strain evidence="6">ZL_2023a</strain>
    </source>
</reference>
<keyword evidence="2 4" id="KW-0863">Zinc-finger</keyword>
<dbReference type="EMBL" id="JARKIK010000050">
    <property type="protein sequence ID" value="KAK8734460.1"/>
    <property type="molecule type" value="Genomic_DNA"/>
</dbReference>
<dbReference type="Pfam" id="PF04194">
    <property type="entry name" value="PDCD2_C"/>
    <property type="match status" value="1"/>
</dbReference>
<evidence type="ECO:0000313" key="6">
    <source>
        <dbReference type="EMBL" id="KAK8734459.1"/>
    </source>
</evidence>
<accession>A0AAW0X8S4</accession>
<organism evidence="6 7">
    <name type="scientific">Cherax quadricarinatus</name>
    <name type="common">Australian red claw crayfish</name>
    <dbReference type="NCBI Taxonomy" id="27406"/>
    <lineage>
        <taxon>Eukaryota</taxon>
        <taxon>Metazoa</taxon>
        <taxon>Ecdysozoa</taxon>
        <taxon>Arthropoda</taxon>
        <taxon>Crustacea</taxon>
        <taxon>Multicrustacea</taxon>
        <taxon>Malacostraca</taxon>
        <taxon>Eumalacostraca</taxon>
        <taxon>Eucarida</taxon>
        <taxon>Decapoda</taxon>
        <taxon>Pleocyemata</taxon>
        <taxon>Astacidea</taxon>
        <taxon>Parastacoidea</taxon>
        <taxon>Parastacidae</taxon>
        <taxon>Cherax</taxon>
    </lineage>
</organism>
<feature type="domain" description="MYND-type" evidence="5">
    <location>
        <begin position="136"/>
        <end position="173"/>
    </location>
</feature>
<evidence type="ECO:0000259" key="5">
    <source>
        <dbReference type="PROSITE" id="PS50865"/>
    </source>
</evidence>
<name>A0AAW0X8S4_CHEQU</name>
<feature type="non-terminal residue" evidence="6">
    <location>
        <position position="1"/>
    </location>
</feature>
<dbReference type="InterPro" id="IPR007320">
    <property type="entry name" value="PDCD2_C"/>
</dbReference>